<proteinExistence type="predicted"/>
<evidence type="ECO:0008006" key="4">
    <source>
        <dbReference type="Google" id="ProtNLM"/>
    </source>
</evidence>
<dbReference type="AlphaFoldDB" id="A0A1N6TXF3"/>
<organism evidence="2 3">
    <name type="scientific">Cellulosimicrobium aquatile</name>
    <dbReference type="NCBI Taxonomy" id="1612203"/>
    <lineage>
        <taxon>Bacteria</taxon>
        <taxon>Bacillati</taxon>
        <taxon>Actinomycetota</taxon>
        <taxon>Actinomycetes</taxon>
        <taxon>Micrococcales</taxon>
        <taxon>Promicromonosporaceae</taxon>
        <taxon>Cellulosimicrobium</taxon>
    </lineage>
</organism>
<sequence length="166" mass="18135">MAACAERIQGVRDEHLFGIRLHPVAARADLDPGAREIGVVHDGELLVVEHEDGSTWVRDVSTGDSSPLNRHRAATEGFLEAFAEYLSSGRPAPGPTTMTAEQAAERLRAFRAGEIRPPSRPSGRRAPSHRARLRTLRTRLRAIDSAATGPDSWWSGPLEEAENDLL</sequence>
<keyword evidence="3" id="KW-1185">Reference proteome</keyword>
<dbReference type="Proteomes" id="UP000186235">
    <property type="component" value="Unassembled WGS sequence"/>
</dbReference>
<evidence type="ECO:0000313" key="2">
    <source>
        <dbReference type="EMBL" id="SIQ57967.1"/>
    </source>
</evidence>
<evidence type="ECO:0000313" key="3">
    <source>
        <dbReference type="Proteomes" id="UP000186235"/>
    </source>
</evidence>
<name>A0A1N6TXF3_9MICO</name>
<feature type="compositionally biased region" description="Basic residues" evidence="1">
    <location>
        <begin position="122"/>
        <end position="131"/>
    </location>
</feature>
<protein>
    <recommendedName>
        <fullName evidence="4">SUKH-4 immunity protein</fullName>
    </recommendedName>
</protein>
<feature type="region of interest" description="Disordered" evidence="1">
    <location>
        <begin position="111"/>
        <end position="131"/>
    </location>
</feature>
<reference evidence="3" key="1">
    <citation type="submission" date="2017-01" db="EMBL/GenBank/DDBJ databases">
        <authorList>
            <person name="Varghese N."/>
            <person name="Submissions S."/>
        </authorList>
    </citation>
    <scope>NUCLEOTIDE SEQUENCE [LARGE SCALE GENOMIC DNA]</scope>
    <source>
        <strain evidence="3">3bp</strain>
    </source>
</reference>
<accession>A0A1N6TXF3</accession>
<gene>
    <name evidence="2" type="ORF">SAMN05518682_2966</name>
</gene>
<dbReference type="EMBL" id="FTMI01000005">
    <property type="protein sequence ID" value="SIQ57967.1"/>
    <property type="molecule type" value="Genomic_DNA"/>
</dbReference>
<evidence type="ECO:0000256" key="1">
    <source>
        <dbReference type="SAM" id="MobiDB-lite"/>
    </source>
</evidence>